<keyword evidence="6" id="KW-1185">Reference proteome</keyword>
<dbReference type="FunFam" id="3.30.420.10:FF:000100">
    <property type="entry name" value="3'-5' exonuclease/helicase (Wrn), putative"/>
    <property type="match status" value="1"/>
</dbReference>
<dbReference type="InterPro" id="IPR012337">
    <property type="entry name" value="RNaseH-like_sf"/>
</dbReference>
<dbReference type="InterPro" id="IPR051132">
    <property type="entry name" value="3-5_Exonuclease_domain"/>
</dbReference>
<evidence type="ECO:0000313" key="6">
    <source>
        <dbReference type="Proteomes" id="UP001172102"/>
    </source>
</evidence>
<keyword evidence="1" id="KW-0540">Nuclease</keyword>
<feature type="compositionally biased region" description="Basic and acidic residues" evidence="3">
    <location>
        <begin position="92"/>
        <end position="107"/>
    </location>
</feature>
<protein>
    <submittedName>
        <fullName evidence="5">Ribonuclease H-like domain-containing protein</fullName>
    </submittedName>
</protein>
<evidence type="ECO:0000259" key="4">
    <source>
        <dbReference type="SMART" id="SM00474"/>
    </source>
</evidence>
<evidence type="ECO:0000256" key="2">
    <source>
        <dbReference type="ARBA" id="ARBA00022801"/>
    </source>
</evidence>
<evidence type="ECO:0000256" key="1">
    <source>
        <dbReference type="ARBA" id="ARBA00022722"/>
    </source>
</evidence>
<dbReference type="GO" id="GO:0005634">
    <property type="term" value="C:nucleus"/>
    <property type="evidence" value="ECO:0007669"/>
    <property type="project" value="TreeGrafter"/>
</dbReference>
<dbReference type="Gene3D" id="3.30.420.10">
    <property type="entry name" value="Ribonuclease H-like superfamily/Ribonuclease H"/>
    <property type="match status" value="1"/>
</dbReference>
<accession>A0AA40AQC3</accession>
<dbReference type="EMBL" id="JAUKUA010000003">
    <property type="protein sequence ID" value="KAK0720055.1"/>
    <property type="molecule type" value="Genomic_DNA"/>
</dbReference>
<dbReference type="Proteomes" id="UP001172102">
    <property type="component" value="Unassembled WGS sequence"/>
</dbReference>
<dbReference type="Pfam" id="PF01612">
    <property type="entry name" value="DNA_pol_A_exo1"/>
    <property type="match status" value="1"/>
</dbReference>
<dbReference type="GO" id="GO:0008408">
    <property type="term" value="F:3'-5' exonuclease activity"/>
    <property type="evidence" value="ECO:0007669"/>
    <property type="project" value="InterPro"/>
</dbReference>
<dbReference type="InterPro" id="IPR002562">
    <property type="entry name" value="3'-5'_exonuclease_dom"/>
</dbReference>
<gene>
    <name evidence="5" type="ORF">B0H67DRAFT_552299</name>
</gene>
<sequence length="558" mass="62272">MDHPKRSTHNTWHVSRGIVFAGDTRVVYPRLPLSRYLSTPSLAIHEDGPPEPLTRKLLGDVDNAQPATSGQGLASSVSAAVEEITFDTELATDAKDVPESENPDTHKPKAPFTPLAFKIPDELFQAAKDAAEGTPESFWSYALYRGPEKDGVPGEKPKVHYCKSKLTTERVIQQYFMDEKVIGVDLEWEPDANRLQGIRRNVSLVQIASASRIGLFHLARFPKADTAEDFVAPSLKKIMEDPEVTKVGVWIKGDGTRLRTYLHIHPRGLFELSHLYKLIKYSLSGEHELVNKKLVSMANQASEYFQLPLFKGQDVRSSNWSKDLKNEQVIYSASDAYASVQLYAMMNHHRESLNPTPPLPHHADLNLPIKLADRTIIPVIDEDPDQEPIIISNNTGVSGSVAFAKYISSLGMRYSVKVEEDEDSPTEPEPAATPAPTSSKITSKQITKHPKIVEAEVLAAQQRARPSPGTKGRAPAHCLRAYYLWHENEDFGPEEIAALLRDPPLLTSTVVSYIVEAIRTEKLPFETTRARKLLDRVSKESLNSWRYRPLAKACGYVS</sequence>
<reference evidence="5" key="1">
    <citation type="submission" date="2023-06" db="EMBL/GenBank/DDBJ databases">
        <title>Genome-scale phylogeny and comparative genomics of the fungal order Sordariales.</title>
        <authorList>
            <consortium name="Lawrence Berkeley National Laboratory"/>
            <person name="Hensen N."/>
            <person name="Bonometti L."/>
            <person name="Westerberg I."/>
            <person name="Brannstrom I.O."/>
            <person name="Guillou S."/>
            <person name="Cros-Aarteil S."/>
            <person name="Calhoun S."/>
            <person name="Haridas S."/>
            <person name="Kuo A."/>
            <person name="Mondo S."/>
            <person name="Pangilinan J."/>
            <person name="Riley R."/>
            <person name="Labutti K."/>
            <person name="Andreopoulos B."/>
            <person name="Lipzen A."/>
            <person name="Chen C."/>
            <person name="Yanf M."/>
            <person name="Daum C."/>
            <person name="Ng V."/>
            <person name="Clum A."/>
            <person name="Steindorff A."/>
            <person name="Ohm R."/>
            <person name="Martin F."/>
            <person name="Silar P."/>
            <person name="Natvig D."/>
            <person name="Lalanne C."/>
            <person name="Gautier V."/>
            <person name="Ament-Velasquez S.L."/>
            <person name="Kruys A."/>
            <person name="Hutchinson M.I."/>
            <person name="Powell A.J."/>
            <person name="Barry K."/>
            <person name="Miller A.N."/>
            <person name="Grigoriev I.V."/>
            <person name="Debuchy R."/>
            <person name="Gladieux P."/>
            <person name="Thoren M.H."/>
            <person name="Johannesson H."/>
        </authorList>
    </citation>
    <scope>NUCLEOTIDE SEQUENCE</scope>
    <source>
        <strain evidence="5">SMH4607-1</strain>
    </source>
</reference>
<feature type="region of interest" description="Disordered" evidence="3">
    <location>
        <begin position="89"/>
        <end position="111"/>
    </location>
</feature>
<proteinExistence type="predicted"/>
<comment type="caution">
    <text evidence="5">The sequence shown here is derived from an EMBL/GenBank/DDBJ whole genome shotgun (WGS) entry which is preliminary data.</text>
</comment>
<evidence type="ECO:0000313" key="5">
    <source>
        <dbReference type="EMBL" id="KAK0720055.1"/>
    </source>
</evidence>
<feature type="domain" description="3'-5' exonuclease" evidence="4">
    <location>
        <begin position="159"/>
        <end position="351"/>
    </location>
</feature>
<dbReference type="PANTHER" id="PTHR13620:SF104">
    <property type="entry name" value="EXONUCLEASE 3'-5' DOMAIN-CONTAINING PROTEIN 2"/>
    <property type="match status" value="1"/>
</dbReference>
<dbReference type="SUPFAM" id="SSF53098">
    <property type="entry name" value="Ribonuclease H-like"/>
    <property type="match status" value="1"/>
</dbReference>
<dbReference type="SMART" id="SM00474">
    <property type="entry name" value="35EXOc"/>
    <property type="match status" value="1"/>
</dbReference>
<dbReference type="InterPro" id="IPR036397">
    <property type="entry name" value="RNaseH_sf"/>
</dbReference>
<feature type="region of interest" description="Disordered" evidence="3">
    <location>
        <begin position="418"/>
        <end position="446"/>
    </location>
</feature>
<dbReference type="CDD" id="cd06141">
    <property type="entry name" value="WRN_exo"/>
    <property type="match status" value="1"/>
</dbReference>
<dbReference type="PANTHER" id="PTHR13620">
    <property type="entry name" value="3-5 EXONUCLEASE"/>
    <property type="match status" value="1"/>
</dbReference>
<dbReference type="AlphaFoldDB" id="A0AA40AQC3"/>
<dbReference type="GO" id="GO:0003676">
    <property type="term" value="F:nucleic acid binding"/>
    <property type="evidence" value="ECO:0007669"/>
    <property type="project" value="InterPro"/>
</dbReference>
<name>A0AA40AQC3_9PEZI</name>
<organism evidence="5 6">
    <name type="scientific">Lasiosphaeris hirsuta</name>
    <dbReference type="NCBI Taxonomy" id="260670"/>
    <lineage>
        <taxon>Eukaryota</taxon>
        <taxon>Fungi</taxon>
        <taxon>Dikarya</taxon>
        <taxon>Ascomycota</taxon>
        <taxon>Pezizomycotina</taxon>
        <taxon>Sordariomycetes</taxon>
        <taxon>Sordariomycetidae</taxon>
        <taxon>Sordariales</taxon>
        <taxon>Lasiosphaeriaceae</taxon>
        <taxon>Lasiosphaeris</taxon>
    </lineage>
</organism>
<keyword evidence="2" id="KW-0378">Hydrolase</keyword>
<dbReference type="GO" id="GO:0006139">
    <property type="term" value="P:nucleobase-containing compound metabolic process"/>
    <property type="evidence" value="ECO:0007669"/>
    <property type="project" value="InterPro"/>
</dbReference>
<dbReference type="GO" id="GO:0005737">
    <property type="term" value="C:cytoplasm"/>
    <property type="evidence" value="ECO:0007669"/>
    <property type="project" value="TreeGrafter"/>
</dbReference>
<evidence type="ECO:0000256" key="3">
    <source>
        <dbReference type="SAM" id="MobiDB-lite"/>
    </source>
</evidence>